<feature type="domain" description="Peripheral subunit-binding (PSBD)" evidence="7">
    <location>
        <begin position="319"/>
        <end position="356"/>
    </location>
</feature>
<dbReference type="STRING" id="2769.R7QU07"/>
<dbReference type="InterPro" id="IPR001078">
    <property type="entry name" value="2-oxoacid_DH_actylTfrase"/>
</dbReference>
<keyword evidence="4" id="KW-0808">Transferase</keyword>
<feature type="compositionally biased region" description="Low complexity" evidence="5">
    <location>
        <begin position="90"/>
        <end position="110"/>
    </location>
</feature>
<dbReference type="InterPro" id="IPR036625">
    <property type="entry name" value="E3-bd_dom_sf"/>
</dbReference>
<dbReference type="EMBL" id="HG002260">
    <property type="protein sequence ID" value="CDF40850.1"/>
    <property type="molecule type" value="Genomic_DNA"/>
</dbReference>
<dbReference type="PANTHER" id="PTHR23151:SF75">
    <property type="entry name" value="DIHYDROLIPOYLLYSINE-RESIDUE ACETYLTRANSFERASE COMPONENT 5 OF PYRUVATE DEHYDROGENASE COMPLEX, CHLOROPLASTIC"/>
    <property type="match status" value="1"/>
</dbReference>
<comment type="cofactor">
    <cofactor evidence="4">
        <name>(R)-lipoate</name>
        <dbReference type="ChEBI" id="CHEBI:83088"/>
    </cofactor>
</comment>
<evidence type="ECO:0000256" key="4">
    <source>
        <dbReference type="RuleBase" id="RU003423"/>
    </source>
</evidence>
<dbReference type="AlphaFoldDB" id="R7QU07"/>
<evidence type="ECO:0000256" key="5">
    <source>
        <dbReference type="SAM" id="MobiDB-lite"/>
    </source>
</evidence>
<dbReference type="EC" id="2.3.1.-" evidence="4"/>
<dbReference type="Proteomes" id="UP000012073">
    <property type="component" value="Unassembled WGS sequence"/>
</dbReference>
<evidence type="ECO:0000256" key="3">
    <source>
        <dbReference type="ARBA" id="ARBA00022946"/>
    </source>
</evidence>
<dbReference type="SUPFAM" id="SSF47005">
    <property type="entry name" value="Peripheral subunit-binding domain of 2-oxo acid dehydrogenase complex"/>
    <property type="match status" value="2"/>
</dbReference>
<feature type="domain" description="Lipoyl-binding" evidence="6">
    <location>
        <begin position="1"/>
        <end position="74"/>
    </location>
</feature>
<sequence>MPALSSTMTEGRVVQWLKQPGDQVSSGEPIMVVESDKADMDVESFESGYLAAIYVEEGDTCNVGVTVGIIVENKDDIDKVKADTSPSNSVVAEAPTSTAVAPPETETPAVPQAPPAAPVAAKPDFIEIVMPALSSTMTEGKVVQWLKSEGEKVESGEFVMVAESDKADMDVESFDTGFLAHISVDEGESATVGGVVAYMSKTEAEAAAVKAWAISQSSPSPLVAPPVAAIETTPAPTQAPPTAPPAAPAQGEVVNSGRIIASPYAKVVAKKVGVDLRYVVGTGPNGRIVEADVRKAEESGVSGAVPDASVAVVPSGKVIATPDAKKIAKKEKIDINSITGTGNFGRITAEDVLKAAGKAPAGKPKPSAPASAPAKAATKDKKEALPAGAVVMNSMQKAVVQNMNASVNVPVFRLTYSIKTAALDDLYAKVKAKGVTMSALLAKAVAVVLTEHPIMNAQYVDNSILYRPEINIAMAVALKDGGLMTPTLQKADQVDLYSLSRSWKDLVKRSLEKKLSPDEYNSGTFFVSNLGMFGVDQFDAILPPGAPAILAIGASKPVVGLQSNGLVGVEKQMNVTLTADHRHIYGADGARFLKDLCELLEQNVTELLM</sequence>
<dbReference type="GeneID" id="17318858"/>
<keyword evidence="9" id="KW-1185">Reference proteome</keyword>
<name>R7QU07_CHOCR</name>
<dbReference type="Pfam" id="PF00364">
    <property type="entry name" value="Biotin_lipoyl"/>
    <property type="match status" value="2"/>
</dbReference>
<dbReference type="InterPro" id="IPR003016">
    <property type="entry name" value="2-oxoA_DH_lipoyl-BS"/>
</dbReference>
<dbReference type="Pfam" id="PF00198">
    <property type="entry name" value="2-oxoacid_dh"/>
    <property type="match status" value="1"/>
</dbReference>
<dbReference type="GO" id="GO:0006086">
    <property type="term" value="P:pyruvate decarboxylation to acetyl-CoA"/>
    <property type="evidence" value="ECO:0007669"/>
    <property type="project" value="InterPro"/>
</dbReference>
<evidence type="ECO:0000313" key="9">
    <source>
        <dbReference type="Proteomes" id="UP000012073"/>
    </source>
</evidence>
<dbReference type="InterPro" id="IPR045257">
    <property type="entry name" value="E2/Pdx1"/>
</dbReference>
<dbReference type="Gene3D" id="4.10.320.10">
    <property type="entry name" value="E3-binding domain"/>
    <property type="match status" value="2"/>
</dbReference>
<dbReference type="OrthoDB" id="537444at2759"/>
<dbReference type="GO" id="GO:0045254">
    <property type="term" value="C:pyruvate dehydrogenase complex"/>
    <property type="evidence" value="ECO:0007669"/>
    <property type="project" value="InterPro"/>
</dbReference>
<dbReference type="Gene3D" id="2.40.50.100">
    <property type="match status" value="2"/>
</dbReference>
<keyword evidence="3" id="KW-0809">Transit peptide</keyword>
<feature type="domain" description="Lipoyl-binding" evidence="6">
    <location>
        <begin position="125"/>
        <end position="200"/>
    </location>
</feature>
<keyword evidence="4" id="KW-0012">Acyltransferase</keyword>
<dbReference type="Gene3D" id="3.30.559.10">
    <property type="entry name" value="Chloramphenicol acetyltransferase-like domain"/>
    <property type="match status" value="1"/>
</dbReference>
<organism evidence="8 9">
    <name type="scientific">Chondrus crispus</name>
    <name type="common">Carrageen Irish moss</name>
    <name type="synonym">Polymorpha crispa</name>
    <dbReference type="NCBI Taxonomy" id="2769"/>
    <lineage>
        <taxon>Eukaryota</taxon>
        <taxon>Rhodophyta</taxon>
        <taxon>Florideophyceae</taxon>
        <taxon>Rhodymeniophycidae</taxon>
        <taxon>Gigartinales</taxon>
        <taxon>Gigartinaceae</taxon>
        <taxon>Chondrus</taxon>
    </lineage>
</organism>
<dbReference type="CDD" id="cd06849">
    <property type="entry name" value="lipoyl_domain"/>
    <property type="match status" value="2"/>
</dbReference>
<dbReference type="PANTHER" id="PTHR23151">
    <property type="entry name" value="DIHYDROLIPOAMIDE ACETYL/SUCCINYL-TRANSFERASE-RELATED"/>
    <property type="match status" value="1"/>
</dbReference>
<dbReference type="PROSITE" id="PS51826">
    <property type="entry name" value="PSBD"/>
    <property type="match status" value="2"/>
</dbReference>
<evidence type="ECO:0000259" key="7">
    <source>
        <dbReference type="PROSITE" id="PS51826"/>
    </source>
</evidence>
<dbReference type="PROSITE" id="PS00189">
    <property type="entry name" value="LIPOYL"/>
    <property type="match status" value="2"/>
</dbReference>
<accession>R7QU07</accession>
<dbReference type="InterPro" id="IPR000089">
    <property type="entry name" value="Biotin_lipoyl"/>
</dbReference>
<dbReference type="KEGG" id="ccp:CHC_T00007488001"/>
<dbReference type="SUPFAM" id="SSF51230">
    <property type="entry name" value="Single hybrid motif"/>
    <property type="match status" value="2"/>
</dbReference>
<dbReference type="InterPro" id="IPR011053">
    <property type="entry name" value="Single_hybrid_motif"/>
</dbReference>
<dbReference type="SUPFAM" id="SSF52777">
    <property type="entry name" value="CoA-dependent acyltransferases"/>
    <property type="match status" value="1"/>
</dbReference>
<dbReference type="PhylomeDB" id="R7QU07"/>
<evidence type="ECO:0000256" key="1">
    <source>
        <dbReference type="ARBA" id="ARBA00007317"/>
    </source>
</evidence>
<dbReference type="Gramene" id="CDF40850">
    <property type="protein sequence ID" value="CDF40850"/>
    <property type="gene ID" value="CHC_T00007488001"/>
</dbReference>
<protein>
    <recommendedName>
        <fullName evidence="4">Dihydrolipoamide acetyltransferase component of pyruvate dehydrogenase complex</fullName>
        <ecNumber evidence="4">2.3.1.-</ecNumber>
    </recommendedName>
</protein>
<dbReference type="Pfam" id="PF02817">
    <property type="entry name" value="E3_binding"/>
    <property type="match status" value="2"/>
</dbReference>
<keyword evidence="2 4" id="KW-0450">Lipoyl</keyword>
<evidence type="ECO:0000313" key="8">
    <source>
        <dbReference type="EMBL" id="CDF40850.1"/>
    </source>
</evidence>
<comment type="similarity">
    <text evidence="1 4">Belongs to the 2-oxoacid dehydrogenase family.</text>
</comment>
<evidence type="ECO:0000259" key="6">
    <source>
        <dbReference type="PROSITE" id="PS50968"/>
    </source>
</evidence>
<dbReference type="RefSeq" id="XP_005711144.1">
    <property type="nucleotide sequence ID" value="XM_005711087.1"/>
</dbReference>
<proteinExistence type="inferred from homology"/>
<dbReference type="InterPro" id="IPR004167">
    <property type="entry name" value="PSBD"/>
</dbReference>
<feature type="compositionally biased region" description="Low complexity" evidence="5">
    <location>
        <begin position="358"/>
        <end position="376"/>
    </location>
</feature>
<reference evidence="9" key="1">
    <citation type="journal article" date="2013" name="Proc. Natl. Acad. Sci. U.S.A.">
        <title>Genome structure and metabolic features in the red seaweed Chondrus crispus shed light on evolution of the Archaeplastida.</title>
        <authorList>
            <person name="Collen J."/>
            <person name="Porcel B."/>
            <person name="Carre W."/>
            <person name="Ball S.G."/>
            <person name="Chaparro C."/>
            <person name="Tonon T."/>
            <person name="Barbeyron T."/>
            <person name="Michel G."/>
            <person name="Noel B."/>
            <person name="Valentin K."/>
            <person name="Elias M."/>
            <person name="Artiguenave F."/>
            <person name="Arun A."/>
            <person name="Aury J.M."/>
            <person name="Barbosa-Neto J.F."/>
            <person name="Bothwell J.H."/>
            <person name="Bouget F.Y."/>
            <person name="Brillet L."/>
            <person name="Cabello-Hurtado F."/>
            <person name="Capella-Gutierrez S."/>
            <person name="Charrier B."/>
            <person name="Cladiere L."/>
            <person name="Cock J.M."/>
            <person name="Coelho S.M."/>
            <person name="Colleoni C."/>
            <person name="Czjzek M."/>
            <person name="Da Silva C."/>
            <person name="Delage L."/>
            <person name="Denoeud F."/>
            <person name="Deschamps P."/>
            <person name="Dittami S.M."/>
            <person name="Gabaldon T."/>
            <person name="Gachon C.M."/>
            <person name="Groisillier A."/>
            <person name="Herve C."/>
            <person name="Jabbari K."/>
            <person name="Katinka M."/>
            <person name="Kloareg B."/>
            <person name="Kowalczyk N."/>
            <person name="Labadie K."/>
            <person name="Leblanc C."/>
            <person name="Lopez P.J."/>
            <person name="McLachlan D.H."/>
            <person name="Meslet-Cladiere L."/>
            <person name="Moustafa A."/>
            <person name="Nehr Z."/>
            <person name="Nyvall Collen P."/>
            <person name="Panaud O."/>
            <person name="Partensky F."/>
            <person name="Poulain J."/>
            <person name="Rensing S.A."/>
            <person name="Rousvoal S."/>
            <person name="Samson G."/>
            <person name="Symeonidi A."/>
            <person name="Weissenbach J."/>
            <person name="Zambounis A."/>
            <person name="Wincker P."/>
            <person name="Boyen C."/>
        </authorList>
    </citation>
    <scope>NUCLEOTIDE SEQUENCE [LARGE SCALE GENOMIC DNA]</scope>
    <source>
        <strain evidence="9">cv. Stackhouse</strain>
    </source>
</reference>
<dbReference type="OMA" id="RNMEATM"/>
<gene>
    <name evidence="8" type="ORF">CHC_T00007488001</name>
</gene>
<feature type="domain" description="Peripheral subunit-binding (PSBD)" evidence="7">
    <location>
        <begin position="260"/>
        <end position="297"/>
    </location>
</feature>
<dbReference type="PROSITE" id="PS50968">
    <property type="entry name" value="BIOTINYL_LIPOYL"/>
    <property type="match status" value="2"/>
</dbReference>
<dbReference type="InterPro" id="IPR023213">
    <property type="entry name" value="CAT-like_dom_sf"/>
</dbReference>
<dbReference type="FunFam" id="2.40.50.100:FF:000010">
    <property type="entry name" value="Acetyltransferase component of pyruvate dehydrogenase complex"/>
    <property type="match status" value="2"/>
</dbReference>
<dbReference type="GO" id="GO:0004742">
    <property type="term" value="F:dihydrolipoyllysine-residue acetyltransferase activity"/>
    <property type="evidence" value="ECO:0007669"/>
    <property type="project" value="TreeGrafter"/>
</dbReference>
<feature type="region of interest" description="Disordered" evidence="5">
    <location>
        <begin position="358"/>
        <end position="379"/>
    </location>
</feature>
<feature type="region of interest" description="Disordered" evidence="5">
    <location>
        <begin position="82"/>
        <end position="117"/>
    </location>
</feature>
<evidence type="ECO:0000256" key="2">
    <source>
        <dbReference type="ARBA" id="ARBA00022823"/>
    </source>
</evidence>